<dbReference type="PANTHER" id="PTHR37850">
    <property type="entry name" value="STRU PROTEIN"/>
    <property type="match status" value="1"/>
</dbReference>
<evidence type="ECO:0000313" key="3">
    <source>
        <dbReference type="Proteomes" id="UP000182762"/>
    </source>
</evidence>
<dbReference type="Pfam" id="PF01408">
    <property type="entry name" value="GFO_IDH_MocA"/>
    <property type="match status" value="1"/>
</dbReference>
<comment type="caution">
    <text evidence="2">The sequence shown here is derived from an EMBL/GenBank/DDBJ whole genome shotgun (WGS) entry which is preliminary data.</text>
</comment>
<accession>A0A1I5YLN5</accession>
<dbReference type="Pfam" id="PF21135">
    <property type="entry name" value="DRL_cat"/>
    <property type="match status" value="1"/>
</dbReference>
<dbReference type="InterPro" id="IPR013974">
    <property type="entry name" value="SAF"/>
</dbReference>
<dbReference type="Proteomes" id="UP000182762">
    <property type="component" value="Unassembled WGS sequence"/>
</dbReference>
<proteinExistence type="predicted"/>
<dbReference type="PANTHER" id="PTHR37850:SF2">
    <property type="entry name" value="SAF DOMAIN PROTEIN"/>
    <property type="match status" value="1"/>
</dbReference>
<name>A0A1I5YLN5_9BACI</name>
<dbReference type="Pfam" id="PF08666">
    <property type="entry name" value="SAF"/>
    <property type="match status" value="1"/>
</dbReference>
<evidence type="ECO:0000259" key="1">
    <source>
        <dbReference type="SMART" id="SM00858"/>
    </source>
</evidence>
<dbReference type="InterPro" id="IPR000683">
    <property type="entry name" value="Gfo/Idh/MocA-like_OxRdtase_N"/>
</dbReference>
<dbReference type="InterPro" id="IPR048423">
    <property type="entry name" value="DRL_cat"/>
</dbReference>
<organism evidence="2 3">
    <name type="scientific">Priestia endophytica DSM 13796</name>
    <dbReference type="NCBI Taxonomy" id="1121089"/>
    <lineage>
        <taxon>Bacteria</taxon>
        <taxon>Bacillati</taxon>
        <taxon>Bacillota</taxon>
        <taxon>Bacilli</taxon>
        <taxon>Bacillales</taxon>
        <taxon>Bacillaceae</taxon>
        <taxon>Priestia</taxon>
    </lineage>
</organism>
<dbReference type="GeneID" id="93710127"/>
<dbReference type="Gene3D" id="3.40.50.720">
    <property type="entry name" value="NAD(P)-binding Rossmann-like Domain"/>
    <property type="match status" value="1"/>
</dbReference>
<sequence length="427" mass="46020">MSIYQQLLERERANEPIKVGVIGAGQMGFGMIGQISHIPGMSVTGISDINIEAAERAANYYNSQASRKESIIVTNDFREVIQSSNVEVIVDATGVPEVGANISLEALRSKKHLVLLNVEVDITIGSVMHQMFTNSGLVYSGSAGDEPAATLELFEFAKTMGMEVLVAGKGKNNKLNVTANPTTAQEEANKKKMASHMLAAFQDGTKTMAEMNLLSNAIGFVPDVVGMHGVSGDLDSVIKDLDLKENGGVLNNFGVVEYVDGLAPGVFVIVKGQNDAVAHELDYLLKKGERDHHILFRPYHLASLETPITIAKAVLQNESSIQPLGAPISDTVSVAKRDIKAGETLDGIGGYSVRGVLETHQDMKRNNHIPIGLISGNVVAKKDIRQGQFLTTDDVELDPTTTVWKLRSLQDSLFPTEIAESKIVTTL</sequence>
<evidence type="ECO:0000313" key="2">
    <source>
        <dbReference type="EMBL" id="SFQ45184.1"/>
    </source>
</evidence>
<reference evidence="2 3" key="1">
    <citation type="submission" date="2016-10" db="EMBL/GenBank/DDBJ databases">
        <authorList>
            <person name="Varghese N."/>
            <person name="Submissions S."/>
        </authorList>
    </citation>
    <scope>NUCLEOTIDE SEQUENCE [LARGE SCALE GENOMIC DNA]</scope>
    <source>
        <strain evidence="2 3">DSM 13796</strain>
    </source>
</reference>
<keyword evidence="3" id="KW-1185">Reference proteome</keyword>
<gene>
    <name evidence="2" type="ORF">SAMN02745910_01408</name>
</gene>
<dbReference type="RefSeq" id="WP_061802827.1">
    <property type="nucleotide sequence ID" value="NZ_FOXX01000003.1"/>
</dbReference>
<protein>
    <submittedName>
        <fullName evidence="2">Predicted homoserine dehydrogenase, contains C-terminal SAF domain</fullName>
    </submittedName>
</protein>
<feature type="domain" description="SAF" evidence="1">
    <location>
        <begin position="330"/>
        <end position="396"/>
    </location>
</feature>
<dbReference type="InterPro" id="IPR036291">
    <property type="entry name" value="NAD(P)-bd_dom_sf"/>
</dbReference>
<dbReference type="SUPFAM" id="SSF51735">
    <property type="entry name" value="NAD(P)-binding Rossmann-fold domains"/>
    <property type="match status" value="1"/>
</dbReference>
<dbReference type="CDD" id="cd11616">
    <property type="entry name" value="SAF_DH_OX_like"/>
    <property type="match status" value="1"/>
</dbReference>
<dbReference type="EMBL" id="FOXX01000003">
    <property type="protein sequence ID" value="SFQ45184.1"/>
    <property type="molecule type" value="Genomic_DNA"/>
</dbReference>
<dbReference type="SMART" id="SM00858">
    <property type="entry name" value="SAF"/>
    <property type="match status" value="1"/>
</dbReference>